<dbReference type="SUPFAM" id="SSF47384">
    <property type="entry name" value="Homodimeric domain of signal transducing histidine kinase"/>
    <property type="match status" value="1"/>
</dbReference>
<reference evidence="10 11" key="1">
    <citation type="submission" date="2016-10" db="EMBL/GenBank/DDBJ databases">
        <authorList>
            <person name="de Groot N.N."/>
        </authorList>
    </citation>
    <scope>NUCLEOTIDE SEQUENCE [LARGE SCALE GENOMIC DNA]</scope>
    <source>
        <strain evidence="10 11">DSM 23581</strain>
    </source>
</reference>
<dbReference type="SUPFAM" id="SSF55874">
    <property type="entry name" value="ATPase domain of HSP90 chaperone/DNA topoisomerase II/histidine kinase"/>
    <property type="match status" value="1"/>
</dbReference>
<feature type="domain" description="Histidine kinase" evidence="8">
    <location>
        <begin position="343"/>
        <end position="554"/>
    </location>
</feature>
<dbReference type="Pfam" id="PF00512">
    <property type="entry name" value="HisKA"/>
    <property type="match status" value="1"/>
</dbReference>
<evidence type="ECO:0000259" key="9">
    <source>
        <dbReference type="PROSITE" id="PS50110"/>
    </source>
</evidence>
<dbReference type="GO" id="GO:0000155">
    <property type="term" value="F:phosphorelay sensor kinase activity"/>
    <property type="evidence" value="ECO:0007669"/>
    <property type="project" value="InterPro"/>
</dbReference>
<keyword evidence="4" id="KW-0808">Transferase</keyword>
<sequence length="825" mass="95470">MLWIFTLILIGLMGLSVYFYQSLGSINKDVESALAPDKNSAHIKQIMLDLNKFNSLYLVRENNSNKQMSDSLIDKITSRIDSIQLNLNSQKHKIDKLDTIPFLLEQIRDDYAALEKNSDLQQEKLYKEFKVFLEDELLTQATQSSDSVMIVKHINSEIYERSLEGIDSTEVSEEDSRNFFQRLFGGEKPKPKKKDIKVMDTLINQKIDTLASKSSDSLLFDIEPSMQMFQTRRMRLLRQLNQRERDIFKSNMEIYNDVEKILNDIIFTEYQNQQNSIVKLQENAQKKLYIIAFIVGLLILIILISMLIIFKDINKNIFYQKKLKENEAKARREAEEEQKFLSTMSHELRTPLTSIIGYIDLLDHDNENVLALKSASDYLYEMTNEILDIAKIKAGIIDVNKKPVNFTKGLDAIVQSFSRPIKTKGLAFEYRIPEENIYVETDLQLLQHILYNLLHNAMKFTEKGKISFHAFADVDNPDYFILEIKDTGVGMTDVEIDSIFKDYQQAGTHKNKLKGTGLGLGIVKKLVQNLEGKMYIKSNIDKGTYFRLEFHLKRLENIKEEQTNALQPNKSLLQNKHICLVEDDELILKLLTKVLTSYGAKITSFSNPQEALNALENIDYIDLFIFDYKMPEMTGYELLQKLKAKYPDLPPAIISTANTMLSDEEKSHISAFDAKIFKPLKTKKLIDTVCDLLNIKQTHQTQTERNSVEISERKYSLETLKAYAGDEMSALIELTQSLIDENETDLNKLKKGIQEKESDICRDAIHRLTSRFGQVEVKEEVDMEFIRTKLYDAEADFPHEELESLYRFWKNINQQIQKDLGLMSS</sequence>
<feature type="domain" description="Response regulatory" evidence="9">
    <location>
        <begin position="577"/>
        <end position="693"/>
    </location>
</feature>
<dbReference type="Pfam" id="PF00072">
    <property type="entry name" value="Response_reg"/>
    <property type="match status" value="1"/>
</dbReference>
<dbReference type="SMART" id="SM00387">
    <property type="entry name" value="HATPase_c"/>
    <property type="match status" value="1"/>
</dbReference>
<evidence type="ECO:0000313" key="10">
    <source>
        <dbReference type="EMBL" id="SEA62712.1"/>
    </source>
</evidence>
<dbReference type="Gene3D" id="3.30.565.10">
    <property type="entry name" value="Histidine kinase-like ATPase, C-terminal domain"/>
    <property type="match status" value="1"/>
</dbReference>
<dbReference type="PANTHER" id="PTHR43047:SF72">
    <property type="entry name" value="OSMOSENSING HISTIDINE PROTEIN KINASE SLN1"/>
    <property type="match status" value="1"/>
</dbReference>
<dbReference type="CDD" id="cd00082">
    <property type="entry name" value="HisKA"/>
    <property type="match status" value="1"/>
</dbReference>
<evidence type="ECO:0000313" key="11">
    <source>
        <dbReference type="Proteomes" id="UP000198820"/>
    </source>
</evidence>
<dbReference type="InterPro" id="IPR036097">
    <property type="entry name" value="HisK_dim/P_sf"/>
</dbReference>
<evidence type="ECO:0000256" key="2">
    <source>
        <dbReference type="ARBA" id="ARBA00012438"/>
    </source>
</evidence>
<dbReference type="GO" id="GO:0009927">
    <property type="term" value="F:histidine phosphotransfer kinase activity"/>
    <property type="evidence" value="ECO:0007669"/>
    <property type="project" value="TreeGrafter"/>
</dbReference>
<dbReference type="InterPro" id="IPR003661">
    <property type="entry name" value="HisK_dim/P_dom"/>
</dbReference>
<feature type="modified residue" description="4-aspartylphosphate" evidence="6">
    <location>
        <position position="627"/>
    </location>
</feature>
<dbReference type="InterPro" id="IPR004358">
    <property type="entry name" value="Sig_transdc_His_kin-like_C"/>
</dbReference>
<evidence type="ECO:0000259" key="8">
    <source>
        <dbReference type="PROSITE" id="PS50109"/>
    </source>
</evidence>
<dbReference type="SMART" id="SM00448">
    <property type="entry name" value="REC"/>
    <property type="match status" value="1"/>
</dbReference>
<dbReference type="SUPFAM" id="SSF47226">
    <property type="entry name" value="Histidine-containing phosphotransfer domain, HPT domain"/>
    <property type="match status" value="1"/>
</dbReference>
<feature type="transmembrane region" description="Helical" evidence="7">
    <location>
        <begin position="288"/>
        <end position="310"/>
    </location>
</feature>
<comment type="catalytic activity">
    <reaction evidence="1">
        <text>ATP + protein L-histidine = ADP + protein N-phospho-L-histidine.</text>
        <dbReference type="EC" id="2.7.13.3"/>
    </reaction>
</comment>
<dbReference type="PRINTS" id="PR00344">
    <property type="entry name" value="BCTRLSENSOR"/>
</dbReference>
<evidence type="ECO:0000256" key="6">
    <source>
        <dbReference type="PROSITE-ProRule" id="PRU00169"/>
    </source>
</evidence>
<dbReference type="AlphaFoldDB" id="A0A1H4CRH2"/>
<dbReference type="InterPro" id="IPR036641">
    <property type="entry name" value="HPT_dom_sf"/>
</dbReference>
<dbReference type="PANTHER" id="PTHR43047">
    <property type="entry name" value="TWO-COMPONENT HISTIDINE PROTEIN KINASE"/>
    <property type="match status" value="1"/>
</dbReference>
<keyword evidence="11" id="KW-1185">Reference proteome</keyword>
<dbReference type="InterPro" id="IPR005467">
    <property type="entry name" value="His_kinase_dom"/>
</dbReference>
<accession>A0A1H4CRH2</accession>
<evidence type="ECO:0000256" key="5">
    <source>
        <dbReference type="ARBA" id="ARBA00022777"/>
    </source>
</evidence>
<gene>
    <name evidence="10" type="ORF">SAMN05421540_108113</name>
</gene>
<dbReference type="SUPFAM" id="SSF52172">
    <property type="entry name" value="CheY-like"/>
    <property type="match status" value="1"/>
</dbReference>
<dbReference type="SMART" id="SM00388">
    <property type="entry name" value="HisKA"/>
    <property type="match status" value="1"/>
</dbReference>
<dbReference type="CDD" id="cd17546">
    <property type="entry name" value="REC_hyHK_CKI1_RcsC-like"/>
    <property type="match status" value="1"/>
</dbReference>
<dbReference type="GO" id="GO:0005886">
    <property type="term" value="C:plasma membrane"/>
    <property type="evidence" value="ECO:0007669"/>
    <property type="project" value="TreeGrafter"/>
</dbReference>
<evidence type="ECO:0000256" key="3">
    <source>
        <dbReference type="ARBA" id="ARBA00022553"/>
    </source>
</evidence>
<dbReference type="Proteomes" id="UP000198820">
    <property type="component" value="Unassembled WGS sequence"/>
</dbReference>
<dbReference type="InterPro" id="IPR001789">
    <property type="entry name" value="Sig_transdc_resp-reg_receiver"/>
</dbReference>
<dbReference type="Gene3D" id="3.40.50.2300">
    <property type="match status" value="1"/>
</dbReference>
<keyword evidence="7" id="KW-0812">Transmembrane</keyword>
<organism evidence="10 11">
    <name type="scientific">Psychroflexus halocasei</name>
    <dbReference type="NCBI Taxonomy" id="908615"/>
    <lineage>
        <taxon>Bacteria</taxon>
        <taxon>Pseudomonadati</taxon>
        <taxon>Bacteroidota</taxon>
        <taxon>Flavobacteriia</taxon>
        <taxon>Flavobacteriales</taxon>
        <taxon>Flavobacteriaceae</taxon>
        <taxon>Psychroflexus</taxon>
    </lineage>
</organism>
<dbReference type="PROSITE" id="PS50109">
    <property type="entry name" value="HIS_KIN"/>
    <property type="match status" value="1"/>
</dbReference>
<dbReference type="InterPro" id="IPR011006">
    <property type="entry name" value="CheY-like_superfamily"/>
</dbReference>
<keyword evidence="7" id="KW-1133">Transmembrane helix</keyword>
<dbReference type="STRING" id="908615.SAMN05421540_108113"/>
<keyword evidence="7" id="KW-0472">Membrane</keyword>
<dbReference type="InterPro" id="IPR003594">
    <property type="entry name" value="HATPase_dom"/>
</dbReference>
<proteinExistence type="predicted"/>
<keyword evidence="5 10" id="KW-0418">Kinase</keyword>
<dbReference type="InterPro" id="IPR036890">
    <property type="entry name" value="HATPase_C_sf"/>
</dbReference>
<evidence type="ECO:0000256" key="4">
    <source>
        <dbReference type="ARBA" id="ARBA00022679"/>
    </source>
</evidence>
<evidence type="ECO:0000256" key="7">
    <source>
        <dbReference type="SAM" id="Phobius"/>
    </source>
</evidence>
<dbReference type="PROSITE" id="PS50110">
    <property type="entry name" value="RESPONSE_REGULATORY"/>
    <property type="match status" value="1"/>
</dbReference>
<evidence type="ECO:0000256" key="1">
    <source>
        <dbReference type="ARBA" id="ARBA00000085"/>
    </source>
</evidence>
<dbReference type="EC" id="2.7.13.3" evidence="2"/>
<keyword evidence="3 6" id="KW-0597">Phosphoprotein</keyword>
<name>A0A1H4CRH2_9FLAO</name>
<dbReference type="Pfam" id="PF02518">
    <property type="entry name" value="HATPase_c"/>
    <property type="match status" value="1"/>
</dbReference>
<protein>
    <recommendedName>
        <fullName evidence="2">histidine kinase</fullName>
        <ecNumber evidence="2">2.7.13.3</ecNumber>
    </recommendedName>
</protein>
<dbReference type="Gene3D" id="1.10.287.130">
    <property type="match status" value="1"/>
</dbReference>
<dbReference type="EMBL" id="FNQF01000008">
    <property type="protein sequence ID" value="SEA62712.1"/>
    <property type="molecule type" value="Genomic_DNA"/>
</dbReference>